<dbReference type="CDD" id="cd02869">
    <property type="entry name" value="PseudoU_synth_RluA_like"/>
    <property type="match status" value="1"/>
</dbReference>
<dbReference type="EMBL" id="CP039381">
    <property type="protein sequence ID" value="QCT07489.1"/>
    <property type="molecule type" value="Genomic_DNA"/>
</dbReference>
<dbReference type="RefSeq" id="WP_138157497.1">
    <property type="nucleotide sequence ID" value="NZ_CP039381.1"/>
</dbReference>
<sequence length="317" mass="37304">MRELVVKKNDANQRLDKFLLKKFKTMPKKMAYMYIRKKCVKVNGKKVTPEVMLKENDLLTFYIKDEFFDNIQEENYEFLKAPKTLKIIYEDENIILLDKKPGVIVHQDKSYHFDCLLLRLQHYLYDKGEYNPKEENCFAPALVNRIDRNTGGIVIGAKNAESLRILNQKMKDRELHKFYLCLLINRPKKDNAILSDYLIKNEKTNKVTVLKNEKQGAKKILTKYSVLETNNNLTLCEVELLTGRTHQIRAHMSSIGCPILGDNKYGNKKLNQRYNLSKQCLYSYKLAFDFTTDSGILSYLDKKEFSTNDIWFMDYLK</sequence>
<dbReference type="PROSITE" id="PS50889">
    <property type="entry name" value="S4"/>
    <property type="match status" value="1"/>
</dbReference>
<dbReference type="NCBIfam" id="TIGR00005">
    <property type="entry name" value="rluA_subfam"/>
    <property type="match status" value="1"/>
</dbReference>
<organism evidence="8 9">
    <name type="scientific">Ruminococcus bovis</name>
    <dbReference type="NCBI Taxonomy" id="2564099"/>
    <lineage>
        <taxon>Bacteria</taxon>
        <taxon>Bacillati</taxon>
        <taxon>Bacillota</taxon>
        <taxon>Clostridia</taxon>
        <taxon>Eubacteriales</taxon>
        <taxon>Oscillospiraceae</taxon>
        <taxon>Ruminococcus</taxon>
    </lineage>
</organism>
<dbReference type="PANTHER" id="PTHR21600:SF83">
    <property type="entry name" value="PSEUDOURIDYLATE SYNTHASE RPUSD4, MITOCHONDRIAL"/>
    <property type="match status" value="1"/>
</dbReference>
<dbReference type="CDD" id="cd00165">
    <property type="entry name" value="S4"/>
    <property type="match status" value="1"/>
</dbReference>
<dbReference type="GO" id="GO:0000455">
    <property type="term" value="P:enzyme-directed rRNA pseudouridine synthesis"/>
    <property type="evidence" value="ECO:0007669"/>
    <property type="project" value="UniProtKB-ARBA"/>
</dbReference>
<dbReference type="PANTHER" id="PTHR21600">
    <property type="entry name" value="MITOCHONDRIAL RNA PSEUDOURIDINE SYNTHASE"/>
    <property type="match status" value="1"/>
</dbReference>
<evidence type="ECO:0000313" key="9">
    <source>
        <dbReference type="Proteomes" id="UP000301475"/>
    </source>
</evidence>
<dbReference type="InterPro" id="IPR050188">
    <property type="entry name" value="RluA_PseudoU_synthase"/>
</dbReference>
<proteinExistence type="inferred from homology"/>
<accession>A0A4P8XZ24</accession>
<dbReference type="SUPFAM" id="SSF55120">
    <property type="entry name" value="Pseudouridine synthase"/>
    <property type="match status" value="1"/>
</dbReference>
<gene>
    <name evidence="8" type="ORF">E5Z56_09045</name>
</gene>
<evidence type="ECO:0000256" key="4">
    <source>
        <dbReference type="PIRSR" id="PIRSR606225-1"/>
    </source>
</evidence>
<dbReference type="EC" id="5.4.99.-" evidence="6"/>
<evidence type="ECO:0000256" key="3">
    <source>
        <dbReference type="ARBA" id="ARBA00023235"/>
    </source>
</evidence>
<dbReference type="Pfam" id="PF00849">
    <property type="entry name" value="PseudoU_synth_2"/>
    <property type="match status" value="1"/>
</dbReference>
<comment type="similarity">
    <text evidence="2 6">Belongs to the pseudouridine synthase RluA family.</text>
</comment>
<dbReference type="InterPro" id="IPR036986">
    <property type="entry name" value="S4_RNA-bd_sf"/>
</dbReference>
<dbReference type="GO" id="GO:0003723">
    <property type="term" value="F:RNA binding"/>
    <property type="evidence" value="ECO:0007669"/>
    <property type="project" value="UniProtKB-KW"/>
</dbReference>
<dbReference type="GO" id="GO:0120159">
    <property type="term" value="F:rRNA pseudouridine synthase activity"/>
    <property type="evidence" value="ECO:0007669"/>
    <property type="project" value="UniProtKB-ARBA"/>
</dbReference>
<evidence type="ECO:0000256" key="1">
    <source>
        <dbReference type="ARBA" id="ARBA00000073"/>
    </source>
</evidence>
<dbReference type="Gene3D" id="3.30.2350.10">
    <property type="entry name" value="Pseudouridine synthase"/>
    <property type="match status" value="1"/>
</dbReference>
<evidence type="ECO:0000256" key="6">
    <source>
        <dbReference type="RuleBase" id="RU362028"/>
    </source>
</evidence>
<reference evidence="8 9" key="1">
    <citation type="submission" date="2019-04" db="EMBL/GenBank/DDBJ databases">
        <authorList>
            <person name="Embree M."/>
            <person name="Gaffney J.R."/>
        </authorList>
    </citation>
    <scope>NUCLEOTIDE SEQUENCE [LARGE SCALE GENOMIC DNA]</scope>
    <source>
        <strain evidence="8 9">JE7A12</strain>
    </source>
</reference>
<dbReference type="AlphaFoldDB" id="A0A4P8XZ24"/>
<protein>
    <recommendedName>
        <fullName evidence="6">Pseudouridine synthase</fullName>
        <ecNumber evidence="6">5.4.99.-</ecNumber>
    </recommendedName>
</protein>
<dbReference type="SMART" id="SM00363">
    <property type="entry name" value="S4"/>
    <property type="match status" value="1"/>
</dbReference>
<dbReference type="InterPro" id="IPR002942">
    <property type="entry name" value="S4_RNA-bd"/>
</dbReference>
<comment type="function">
    <text evidence="6">Responsible for synthesis of pseudouridine from uracil.</text>
</comment>
<feature type="domain" description="RNA-binding S4" evidence="7">
    <location>
        <begin position="13"/>
        <end position="72"/>
    </location>
</feature>
<dbReference type="OrthoDB" id="9807829at2"/>
<dbReference type="InterPro" id="IPR020103">
    <property type="entry name" value="PsdUridine_synth_cat_dom_sf"/>
</dbReference>
<dbReference type="Pfam" id="PF01479">
    <property type="entry name" value="S4"/>
    <property type="match status" value="1"/>
</dbReference>
<evidence type="ECO:0000256" key="2">
    <source>
        <dbReference type="ARBA" id="ARBA00010876"/>
    </source>
</evidence>
<evidence type="ECO:0000256" key="5">
    <source>
        <dbReference type="PROSITE-ProRule" id="PRU00182"/>
    </source>
</evidence>
<keyword evidence="9" id="KW-1185">Reference proteome</keyword>
<dbReference type="SUPFAM" id="SSF55174">
    <property type="entry name" value="Alpha-L RNA-binding motif"/>
    <property type="match status" value="1"/>
</dbReference>
<name>A0A4P8XZ24_9FIRM</name>
<dbReference type="Gene3D" id="3.10.290.10">
    <property type="entry name" value="RNA-binding S4 domain"/>
    <property type="match status" value="1"/>
</dbReference>
<evidence type="ECO:0000313" key="8">
    <source>
        <dbReference type="EMBL" id="QCT07489.1"/>
    </source>
</evidence>
<dbReference type="InterPro" id="IPR006225">
    <property type="entry name" value="PsdUridine_synth_RluC/D"/>
</dbReference>
<keyword evidence="5" id="KW-0694">RNA-binding</keyword>
<dbReference type="Proteomes" id="UP000301475">
    <property type="component" value="Chromosome"/>
</dbReference>
<evidence type="ECO:0000259" key="7">
    <source>
        <dbReference type="SMART" id="SM00363"/>
    </source>
</evidence>
<dbReference type="InterPro" id="IPR006145">
    <property type="entry name" value="PsdUridine_synth_RsuA/RluA"/>
</dbReference>
<keyword evidence="3 6" id="KW-0413">Isomerase</keyword>
<feature type="active site" evidence="4">
    <location>
        <position position="147"/>
    </location>
</feature>
<dbReference type="KEGG" id="ruj:E5Z56_09045"/>
<comment type="catalytic activity">
    <reaction evidence="1 6">
        <text>a uridine in RNA = a pseudouridine in RNA</text>
        <dbReference type="Rhea" id="RHEA:48348"/>
        <dbReference type="Rhea" id="RHEA-COMP:12068"/>
        <dbReference type="Rhea" id="RHEA-COMP:12069"/>
        <dbReference type="ChEBI" id="CHEBI:65314"/>
        <dbReference type="ChEBI" id="CHEBI:65315"/>
    </reaction>
</comment>